<gene>
    <name evidence="7" type="ORF">C4520_13130</name>
</gene>
<dbReference type="Gene3D" id="3.40.50.2300">
    <property type="match status" value="2"/>
</dbReference>
<comment type="similarity">
    <text evidence="1">Belongs to the leucine-binding protein family.</text>
</comment>
<feature type="chain" id="PRO_5017400436" evidence="5">
    <location>
        <begin position="22"/>
        <end position="382"/>
    </location>
</feature>
<name>A0A3A4NMU7_ABYX5</name>
<dbReference type="InterPro" id="IPR000709">
    <property type="entry name" value="Leu_Ile_Val-bd"/>
</dbReference>
<accession>A0A3A4NMU7</accession>
<dbReference type="PANTHER" id="PTHR47151">
    <property type="entry name" value="LEU/ILE/VAL-BINDING ABC TRANSPORTER SUBUNIT"/>
    <property type="match status" value="1"/>
</dbReference>
<dbReference type="SUPFAM" id="SSF53822">
    <property type="entry name" value="Periplasmic binding protein-like I"/>
    <property type="match status" value="1"/>
</dbReference>
<evidence type="ECO:0000256" key="4">
    <source>
        <dbReference type="ARBA" id="ARBA00022970"/>
    </source>
</evidence>
<dbReference type="InterPro" id="IPR028082">
    <property type="entry name" value="Peripla_BP_I"/>
</dbReference>
<dbReference type="PANTHER" id="PTHR47151:SF2">
    <property type="entry name" value="AMINO ACID BINDING PROTEIN"/>
    <property type="match status" value="1"/>
</dbReference>
<dbReference type="CDD" id="cd06342">
    <property type="entry name" value="PBP1_ABC_LIVBP-like"/>
    <property type="match status" value="1"/>
</dbReference>
<evidence type="ECO:0000256" key="1">
    <source>
        <dbReference type="ARBA" id="ARBA00010062"/>
    </source>
</evidence>
<keyword evidence="3 5" id="KW-0732">Signal</keyword>
<evidence type="ECO:0000256" key="3">
    <source>
        <dbReference type="ARBA" id="ARBA00022729"/>
    </source>
</evidence>
<dbReference type="Pfam" id="PF13458">
    <property type="entry name" value="Peripla_BP_6"/>
    <property type="match status" value="1"/>
</dbReference>
<evidence type="ECO:0000256" key="5">
    <source>
        <dbReference type="SAM" id="SignalP"/>
    </source>
</evidence>
<evidence type="ECO:0000313" key="7">
    <source>
        <dbReference type="EMBL" id="RJP19386.1"/>
    </source>
</evidence>
<keyword evidence="2" id="KW-0813">Transport</keyword>
<sequence length="382" mass="41562">MRTFFWFVTILLFFVSPLSCGGSTSQKVVKIGAIVPLTGPAAAPGNEMNNAVILAAEEWNSADKMGGYKIVVDSKDDASDPKQAVSAAHALMSDPLVFGVVAHLNSGCFLPASKIYHSTGVVAISGATTNPQITLQGFPEIFRICSTDLVQGEITGRCIRDLGYSRVAVIHDKTQYGMGLAEVVRDTAAKLGLQVVSFDGIDVGEKDFRALLTKIKDQRPDVVYFGGMYDEAGLIVAQMRALQMDQQFISDDGVFGQDFIDAGGAETEGAIISMVGAPLTELSQADDFMRKYEQRFGTKIQNYGPYAYDVANILLSALARVIERNGRPDKALLLEEVRKTEHDGVIGRTSFDEKGDTRNQLITLYRVTEGKFVPFKTMSLNE</sequence>
<evidence type="ECO:0000259" key="6">
    <source>
        <dbReference type="Pfam" id="PF13458"/>
    </source>
</evidence>
<feature type="domain" description="Leucine-binding protein" evidence="6">
    <location>
        <begin position="29"/>
        <end position="369"/>
    </location>
</feature>
<dbReference type="GO" id="GO:0006865">
    <property type="term" value="P:amino acid transport"/>
    <property type="evidence" value="ECO:0007669"/>
    <property type="project" value="UniProtKB-KW"/>
</dbReference>
<protein>
    <submittedName>
        <fullName evidence="7">Branched-chain amino acid ABC transporter substrate-binding protein</fullName>
    </submittedName>
</protein>
<dbReference type="Proteomes" id="UP000265882">
    <property type="component" value="Unassembled WGS sequence"/>
</dbReference>
<evidence type="ECO:0000313" key="8">
    <source>
        <dbReference type="Proteomes" id="UP000265882"/>
    </source>
</evidence>
<organism evidence="7 8">
    <name type="scientific">Abyssobacteria bacterium (strain SURF_5)</name>
    <dbReference type="NCBI Taxonomy" id="2093360"/>
    <lineage>
        <taxon>Bacteria</taxon>
        <taxon>Pseudomonadati</taxon>
        <taxon>Candidatus Hydrogenedentota</taxon>
        <taxon>Candidatus Abyssobacteria</taxon>
    </lineage>
</organism>
<comment type="caution">
    <text evidence="7">The sequence shown here is derived from an EMBL/GenBank/DDBJ whole genome shotgun (WGS) entry which is preliminary data.</text>
</comment>
<dbReference type="AlphaFoldDB" id="A0A3A4NMU7"/>
<keyword evidence="4" id="KW-0029">Amino-acid transport</keyword>
<dbReference type="InterPro" id="IPR028081">
    <property type="entry name" value="Leu-bd"/>
</dbReference>
<dbReference type="EMBL" id="QZKU01000091">
    <property type="protein sequence ID" value="RJP19386.1"/>
    <property type="molecule type" value="Genomic_DNA"/>
</dbReference>
<evidence type="ECO:0000256" key="2">
    <source>
        <dbReference type="ARBA" id="ARBA00022448"/>
    </source>
</evidence>
<feature type="signal peptide" evidence="5">
    <location>
        <begin position="1"/>
        <end position="21"/>
    </location>
</feature>
<proteinExistence type="inferred from homology"/>
<reference evidence="7 8" key="1">
    <citation type="journal article" date="2017" name="ISME J.">
        <title>Energy and carbon metabolisms in a deep terrestrial subsurface fluid microbial community.</title>
        <authorList>
            <person name="Momper L."/>
            <person name="Jungbluth S.P."/>
            <person name="Lee M.D."/>
            <person name="Amend J.P."/>
        </authorList>
    </citation>
    <scope>NUCLEOTIDE SEQUENCE [LARGE SCALE GENOMIC DNA]</scope>
    <source>
        <strain evidence="7">SURF_5</strain>
    </source>
</reference>
<dbReference type="PRINTS" id="PR00337">
    <property type="entry name" value="LEUILEVALBP"/>
</dbReference>